<dbReference type="GeneID" id="54997232"/>
<dbReference type="EMBL" id="MH512890">
    <property type="protein sequence ID" value="AXF41253.1"/>
    <property type="molecule type" value="Genomic_DNA"/>
</dbReference>
<sequence length="171" mass="19436">MVKIVRNVCHQSVLDFIFETAARREAWHWKFPMGAAFDKKHAKLDIVEDGKIKDAFLAGLASSVLLQVWEASNRELFIPEIFYAGVAIKDKHRKDNVHVDDANRNDTIKIMGILNSDWDPNTMGGGFMHGGVIHKLNPTDFCIFDPRTPHAAEDIICDHKRFAMDFSVKKT</sequence>
<keyword evidence="2" id="KW-1185">Reference proteome</keyword>
<dbReference type="RefSeq" id="YP_009806374.1">
    <property type="nucleotide sequence ID" value="NC_048015.1"/>
</dbReference>
<gene>
    <name evidence="1" type="primary">ORF_117</name>
    <name evidence="1" type="ORF">S-TIM4_ORF_117</name>
</gene>
<dbReference type="KEGG" id="vg:54997232"/>
<accession>A0A345AWH0</accession>
<name>A0A345AWH0_9CAUD</name>
<proteinExistence type="predicted"/>
<reference evidence="1 2" key="1">
    <citation type="journal article" date="2011" name="Nature">
        <title>Genomic island variability facilitates Prochlorococcus-virus coexistence.</title>
        <authorList>
            <person name="Avrani S."/>
            <person name="Wurtzel O."/>
            <person name="Sharon I."/>
            <person name="Sorek R."/>
            <person name="Lindell D."/>
        </authorList>
    </citation>
    <scope>NUCLEOTIDE SEQUENCE [LARGE SCALE GENOMIC DNA]</scope>
</reference>
<dbReference type="Proteomes" id="UP000257501">
    <property type="component" value="Segment"/>
</dbReference>
<evidence type="ECO:0000313" key="2">
    <source>
        <dbReference type="Proteomes" id="UP000257501"/>
    </source>
</evidence>
<protein>
    <submittedName>
        <fullName evidence="1">Uncharacterized protein</fullName>
    </submittedName>
</protein>
<organism evidence="1 2">
    <name type="scientific">Cyanophage S-TIM4</name>
    <dbReference type="NCBI Taxonomy" id="1048189"/>
    <lineage>
        <taxon>Viruses</taxon>
        <taxon>Duplodnaviria</taxon>
        <taxon>Heunggongvirae</taxon>
        <taxon>Uroviricota</taxon>
        <taxon>Caudoviricetes</taxon>
        <taxon>Pantevenvirales</taxon>
        <taxon>Kyanoviridae</taxon>
        <taxon>Thaumasvirus</taxon>
        <taxon>Thaumasvirus stim4</taxon>
    </lineage>
</organism>
<evidence type="ECO:0000313" key="1">
    <source>
        <dbReference type="EMBL" id="AXF41253.1"/>
    </source>
</evidence>